<gene>
    <name evidence="2" type="ORF">ARMSODRAFT_971046</name>
</gene>
<organism evidence="2 3">
    <name type="scientific">Armillaria solidipes</name>
    <dbReference type="NCBI Taxonomy" id="1076256"/>
    <lineage>
        <taxon>Eukaryota</taxon>
        <taxon>Fungi</taxon>
        <taxon>Dikarya</taxon>
        <taxon>Basidiomycota</taxon>
        <taxon>Agaricomycotina</taxon>
        <taxon>Agaricomycetes</taxon>
        <taxon>Agaricomycetidae</taxon>
        <taxon>Agaricales</taxon>
        <taxon>Marasmiineae</taxon>
        <taxon>Physalacriaceae</taxon>
        <taxon>Armillaria</taxon>
    </lineage>
</organism>
<keyword evidence="1" id="KW-0812">Transmembrane</keyword>
<evidence type="ECO:0000313" key="2">
    <source>
        <dbReference type="EMBL" id="PBK75080.1"/>
    </source>
</evidence>
<protein>
    <submittedName>
        <fullName evidence="2">Uncharacterized protein</fullName>
    </submittedName>
</protein>
<feature type="transmembrane region" description="Helical" evidence="1">
    <location>
        <begin position="53"/>
        <end position="80"/>
    </location>
</feature>
<evidence type="ECO:0000313" key="3">
    <source>
        <dbReference type="Proteomes" id="UP000218334"/>
    </source>
</evidence>
<reference evidence="3" key="1">
    <citation type="journal article" date="2017" name="Nat. Ecol. Evol.">
        <title>Genome expansion and lineage-specific genetic innovations in the forest pathogenic fungi Armillaria.</title>
        <authorList>
            <person name="Sipos G."/>
            <person name="Prasanna A.N."/>
            <person name="Walter M.C."/>
            <person name="O'Connor E."/>
            <person name="Balint B."/>
            <person name="Krizsan K."/>
            <person name="Kiss B."/>
            <person name="Hess J."/>
            <person name="Varga T."/>
            <person name="Slot J."/>
            <person name="Riley R."/>
            <person name="Boka B."/>
            <person name="Rigling D."/>
            <person name="Barry K."/>
            <person name="Lee J."/>
            <person name="Mihaltcheva S."/>
            <person name="LaButti K."/>
            <person name="Lipzen A."/>
            <person name="Waldron R."/>
            <person name="Moloney N.M."/>
            <person name="Sperisen C."/>
            <person name="Kredics L."/>
            <person name="Vagvoelgyi C."/>
            <person name="Patrignani A."/>
            <person name="Fitzpatrick D."/>
            <person name="Nagy I."/>
            <person name="Doyle S."/>
            <person name="Anderson J.B."/>
            <person name="Grigoriev I.V."/>
            <person name="Gueldener U."/>
            <person name="Muensterkoetter M."/>
            <person name="Nagy L.G."/>
        </authorList>
    </citation>
    <scope>NUCLEOTIDE SEQUENCE [LARGE SCALE GENOMIC DNA]</scope>
    <source>
        <strain evidence="3">28-4</strain>
    </source>
</reference>
<proteinExistence type="predicted"/>
<keyword evidence="1" id="KW-1133">Transmembrane helix</keyword>
<accession>A0A2H3BZP6</accession>
<dbReference type="EMBL" id="KZ293418">
    <property type="protein sequence ID" value="PBK75080.1"/>
    <property type="molecule type" value="Genomic_DNA"/>
</dbReference>
<evidence type="ECO:0000256" key="1">
    <source>
        <dbReference type="SAM" id="Phobius"/>
    </source>
</evidence>
<dbReference type="Proteomes" id="UP000218334">
    <property type="component" value="Unassembled WGS sequence"/>
</dbReference>
<keyword evidence="1" id="KW-0472">Membrane</keyword>
<keyword evidence="3" id="KW-1185">Reference proteome</keyword>
<dbReference type="AlphaFoldDB" id="A0A2H3BZP6"/>
<name>A0A2H3BZP6_9AGAR</name>
<feature type="transmembrane region" description="Helical" evidence="1">
    <location>
        <begin position="100"/>
        <end position="130"/>
    </location>
</feature>
<sequence length="276" mass="31075">MNSLRRRITRRFRDDDEDSDDYILDQQEQEELISKLRTENAQSDVQTVRAIQIVVVLSAIAHIFFLFTTAPALTLLVLLIHLNLLLHIHHVAQVSYQLTYALSLVAPTLCLFLGSPAAWWCITPVVVFVVQSIQDGIDRGTESIAALEAMKYHALVSDMVVGSSSENNNSMFIEQLATCFVHGFCACTYRHPSVVVFPFSGYRILLQLRFVKSGARLFGIPRIAFFDAPGHRVGGYDFDTLLMAIQYFPMRMCVLTAPHSKGYRPPYGTLENKQGD</sequence>